<sequence>MNATTTLATPAQGVYHMRLALTVTHLLLVSLGTVNIMVILIIIMRPYMRSITNVYMIGLCFADFIYLANLTLVAATQLNDKSWAFGSLMCTLYHGTESTGSLFQCCIASHNCNTLCSSNFYDQKMTYECSEQCFPGKYASVMFVVLLASDRYCAMCRLSLCARYRNYPTALLVSAFAWCLALGAAAPLYIFAEVTVLRLRVANHYVHRLCIAKWPSSDIARWYITFSSILIYAVPLALIVFFYYHILSKLREALKGNKRLQRSASSRAPYHRVTRLVLWVVVFHVVCWSPFWLFNLLSSIFRLRIQTQFDRIIVNIIHLFPYINCALHPLLYAVQAENFRTAFRSLFLRRPSHSGVRLARGKQRTRALHGQGSCYRPSRTSVHDPLLTHQHPTQVNADRRLVCKRRTHSVLKIQNVWNGMKSDRTSASQLNVPPSEDYRERSPSDVHASAPTVGVVL</sequence>
<dbReference type="PANTHER" id="PTHR24229">
    <property type="entry name" value="NEUROPEPTIDES RECEPTOR"/>
    <property type="match status" value="1"/>
</dbReference>
<feature type="domain" description="G-protein coupled receptors family 1 profile" evidence="12">
    <location>
        <begin position="34"/>
        <end position="332"/>
    </location>
</feature>
<evidence type="ECO:0000256" key="8">
    <source>
        <dbReference type="ARBA" id="ARBA00023224"/>
    </source>
</evidence>
<dbReference type="OrthoDB" id="6076970at2759"/>
<dbReference type="InterPro" id="IPR017452">
    <property type="entry name" value="GPCR_Rhodpsn_7TM"/>
</dbReference>
<gene>
    <name evidence="13" type="ORF">ASIM_LOCUS15312</name>
</gene>
<dbReference type="PANTHER" id="PTHR24229:SF50">
    <property type="entry name" value="G-PROTEIN COUPLED RECEPTORS FAMILY 1 PROFILE DOMAIN-CONTAINING PROTEIN"/>
    <property type="match status" value="1"/>
</dbReference>
<evidence type="ECO:0000256" key="9">
    <source>
        <dbReference type="RuleBase" id="RU000688"/>
    </source>
</evidence>
<dbReference type="PROSITE" id="PS50262">
    <property type="entry name" value="G_PROTEIN_RECEP_F1_2"/>
    <property type="match status" value="1"/>
</dbReference>
<feature type="transmembrane region" description="Helical" evidence="11">
    <location>
        <begin position="170"/>
        <end position="192"/>
    </location>
</feature>
<keyword evidence="14" id="KW-1185">Reference proteome</keyword>
<evidence type="ECO:0000256" key="2">
    <source>
        <dbReference type="ARBA" id="ARBA00022475"/>
    </source>
</evidence>
<dbReference type="Pfam" id="PF00001">
    <property type="entry name" value="7tm_1"/>
    <property type="match status" value="2"/>
</dbReference>
<feature type="transmembrane region" description="Helical" evidence="11">
    <location>
        <begin position="54"/>
        <end position="75"/>
    </location>
</feature>
<accession>A0A0M3K4L4</accession>
<evidence type="ECO:0000256" key="10">
    <source>
        <dbReference type="SAM" id="MobiDB-lite"/>
    </source>
</evidence>
<dbReference type="Gene3D" id="1.20.1070.10">
    <property type="entry name" value="Rhodopsin 7-helix transmembrane proteins"/>
    <property type="match status" value="1"/>
</dbReference>
<keyword evidence="8 9" id="KW-0807">Transducer</keyword>
<organism evidence="15">
    <name type="scientific">Anisakis simplex</name>
    <name type="common">Herring worm</name>
    <dbReference type="NCBI Taxonomy" id="6269"/>
    <lineage>
        <taxon>Eukaryota</taxon>
        <taxon>Metazoa</taxon>
        <taxon>Ecdysozoa</taxon>
        <taxon>Nematoda</taxon>
        <taxon>Chromadorea</taxon>
        <taxon>Rhabditida</taxon>
        <taxon>Spirurina</taxon>
        <taxon>Ascaridomorpha</taxon>
        <taxon>Ascaridoidea</taxon>
        <taxon>Anisakidae</taxon>
        <taxon>Anisakis</taxon>
        <taxon>Anisakis simplex complex</taxon>
    </lineage>
</organism>
<dbReference type="GO" id="GO:0005886">
    <property type="term" value="C:plasma membrane"/>
    <property type="evidence" value="ECO:0007669"/>
    <property type="project" value="UniProtKB-SubCell"/>
</dbReference>
<dbReference type="CDD" id="cd00637">
    <property type="entry name" value="7tm_classA_rhodopsin-like"/>
    <property type="match status" value="1"/>
</dbReference>
<evidence type="ECO:0000256" key="1">
    <source>
        <dbReference type="ARBA" id="ARBA00004651"/>
    </source>
</evidence>
<feature type="transmembrane region" description="Helical" evidence="11">
    <location>
        <begin position="20"/>
        <end position="42"/>
    </location>
</feature>
<keyword evidence="2" id="KW-1003">Cell membrane</keyword>
<evidence type="ECO:0000313" key="13">
    <source>
        <dbReference type="EMBL" id="VDK54771.1"/>
    </source>
</evidence>
<keyword evidence="4 11" id="KW-1133">Transmembrane helix</keyword>
<dbReference type="InterPro" id="IPR000276">
    <property type="entry name" value="GPCR_Rhodpsn"/>
</dbReference>
<comment type="similarity">
    <text evidence="9">Belongs to the G-protein coupled receptor 1 family.</text>
</comment>
<reference evidence="15" key="1">
    <citation type="submission" date="2017-02" db="UniProtKB">
        <authorList>
            <consortium name="WormBaseParasite"/>
        </authorList>
    </citation>
    <scope>IDENTIFICATION</scope>
</reference>
<keyword evidence="5 9" id="KW-0297">G-protein coupled receptor</keyword>
<evidence type="ECO:0000313" key="15">
    <source>
        <dbReference type="WBParaSite" id="ASIM_0001590501-mRNA-1"/>
    </source>
</evidence>
<evidence type="ECO:0000256" key="7">
    <source>
        <dbReference type="ARBA" id="ARBA00023170"/>
    </source>
</evidence>
<dbReference type="WBParaSite" id="ASIM_0001590501-mRNA-1">
    <property type="protein sequence ID" value="ASIM_0001590501-mRNA-1"/>
    <property type="gene ID" value="ASIM_0001590501"/>
</dbReference>
<feature type="transmembrane region" description="Helical" evidence="11">
    <location>
        <begin position="312"/>
        <end position="334"/>
    </location>
</feature>
<keyword evidence="7 9" id="KW-0675">Receptor</keyword>
<evidence type="ECO:0000256" key="6">
    <source>
        <dbReference type="ARBA" id="ARBA00023136"/>
    </source>
</evidence>
<dbReference type="EMBL" id="UYRR01032245">
    <property type="protein sequence ID" value="VDK54771.1"/>
    <property type="molecule type" value="Genomic_DNA"/>
</dbReference>
<dbReference type="Proteomes" id="UP000267096">
    <property type="component" value="Unassembled WGS sequence"/>
</dbReference>
<feature type="transmembrane region" description="Helical" evidence="11">
    <location>
        <begin position="222"/>
        <end position="244"/>
    </location>
</feature>
<evidence type="ECO:0000256" key="3">
    <source>
        <dbReference type="ARBA" id="ARBA00022692"/>
    </source>
</evidence>
<evidence type="ECO:0000259" key="12">
    <source>
        <dbReference type="PROSITE" id="PS50262"/>
    </source>
</evidence>
<evidence type="ECO:0000256" key="5">
    <source>
        <dbReference type="ARBA" id="ARBA00023040"/>
    </source>
</evidence>
<keyword evidence="6 11" id="KW-0472">Membrane</keyword>
<comment type="subcellular location">
    <subcellularLocation>
        <location evidence="1">Cell membrane</location>
        <topology evidence="1">Multi-pass membrane protein</topology>
    </subcellularLocation>
</comment>
<dbReference type="GO" id="GO:0042277">
    <property type="term" value="F:peptide binding"/>
    <property type="evidence" value="ECO:0007669"/>
    <property type="project" value="TreeGrafter"/>
</dbReference>
<dbReference type="PRINTS" id="PR00237">
    <property type="entry name" value="GPCRRHODOPSN"/>
</dbReference>
<dbReference type="GO" id="GO:0043005">
    <property type="term" value="C:neuron projection"/>
    <property type="evidence" value="ECO:0007669"/>
    <property type="project" value="TreeGrafter"/>
</dbReference>
<dbReference type="AlphaFoldDB" id="A0A0M3K4L4"/>
<evidence type="ECO:0000256" key="11">
    <source>
        <dbReference type="SAM" id="Phobius"/>
    </source>
</evidence>
<evidence type="ECO:0000313" key="14">
    <source>
        <dbReference type="Proteomes" id="UP000267096"/>
    </source>
</evidence>
<feature type="region of interest" description="Disordered" evidence="10">
    <location>
        <begin position="422"/>
        <end position="457"/>
    </location>
</feature>
<dbReference type="SUPFAM" id="SSF81321">
    <property type="entry name" value="Family A G protein-coupled receptor-like"/>
    <property type="match status" value="2"/>
</dbReference>
<protein>
    <submittedName>
        <fullName evidence="15">G_PROTEIN_RECEP_F1_2 domain-containing protein</fullName>
    </submittedName>
</protein>
<dbReference type="GO" id="GO:0004930">
    <property type="term" value="F:G protein-coupled receptor activity"/>
    <property type="evidence" value="ECO:0007669"/>
    <property type="project" value="UniProtKB-KW"/>
</dbReference>
<reference evidence="13 14" key="2">
    <citation type="submission" date="2018-11" db="EMBL/GenBank/DDBJ databases">
        <authorList>
            <consortium name="Pathogen Informatics"/>
        </authorList>
    </citation>
    <scope>NUCLEOTIDE SEQUENCE [LARGE SCALE GENOMIC DNA]</scope>
</reference>
<evidence type="ECO:0000256" key="4">
    <source>
        <dbReference type="ARBA" id="ARBA00022989"/>
    </source>
</evidence>
<keyword evidence="3 9" id="KW-0812">Transmembrane</keyword>
<name>A0A0M3K4L4_ANISI</name>
<feature type="transmembrane region" description="Helical" evidence="11">
    <location>
        <begin position="276"/>
        <end position="300"/>
    </location>
</feature>
<proteinExistence type="inferred from homology"/>
<dbReference type="PROSITE" id="PS00237">
    <property type="entry name" value="G_PROTEIN_RECEP_F1_1"/>
    <property type="match status" value="1"/>
</dbReference>